<reference evidence="1" key="2">
    <citation type="submission" date="2020-06" db="EMBL/GenBank/DDBJ databases">
        <authorList>
            <person name="Sheffer M."/>
        </authorList>
    </citation>
    <scope>NUCLEOTIDE SEQUENCE</scope>
</reference>
<sequence>MPQCNFSTKKESEVVPVDSCPGWLNPCTFCDKRFGDWIEATEENLAKIPTKPGILEIAFKSKNSTEIVSVILDTHDLQKTAYESVDSAKEIIADKKSKVTKTVILCRWVVFKQSNDKNITTLCAHWYNYGVLPKFLKSWPGLDILQKTDSLIYSEKLQKWCYPKKEAFWRKPKQLPTKLVEVVKSCTWTQPCEICDSYFSKWERAEDVIAHDKAPDANGIFMLAICCEQKLEVCEIVFFNDIVLNIRRSLESVYTHKKYLLKRKDYASKNAFLMVRWLELKDPQSDNSCFLYAHWLNSDSRPMYRSVPGVDIVKKNKHFVIRTRDQKWCYEIDTLKQIKTTKFQQKRHIISDLKEDICLNFGDN</sequence>
<evidence type="ECO:0000313" key="2">
    <source>
        <dbReference type="Proteomes" id="UP000807504"/>
    </source>
</evidence>
<gene>
    <name evidence="1" type="ORF">HNY73_009038</name>
</gene>
<organism evidence="1 2">
    <name type="scientific">Argiope bruennichi</name>
    <name type="common">Wasp spider</name>
    <name type="synonym">Aranea bruennichi</name>
    <dbReference type="NCBI Taxonomy" id="94029"/>
    <lineage>
        <taxon>Eukaryota</taxon>
        <taxon>Metazoa</taxon>
        <taxon>Ecdysozoa</taxon>
        <taxon>Arthropoda</taxon>
        <taxon>Chelicerata</taxon>
        <taxon>Arachnida</taxon>
        <taxon>Araneae</taxon>
        <taxon>Araneomorphae</taxon>
        <taxon>Entelegynae</taxon>
        <taxon>Araneoidea</taxon>
        <taxon>Araneidae</taxon>
        <taxon>Argiope</taxon>
    </lineage>
</organism>
<keyword evidence="2" id="KW-1185">Reference proteome</keyword>
<dbReference type="Proteomes" id="UP000807504">
    <property type="component" value="Unassembled WGS sequence"/>
</dbReference>
<reference evidence="1" key="1">
    <citation type="journal article" date="2020" name="bioRxiv">
        <title>Chromosome-level reference genome of the European wasp spider Argiope bruennichi: a resource for studies on range expansion and evolutionary adaptation.</title>
        <authorList>
            <person name="Sheffer M.M."/>
            <person name="Hoppe A."/>
            <person name="Krehenwinkel H."/>
            <person name="Uhl G."/>
            <person name="Kuss A.W."/>
            <person name="Jensen L."/>
            <person name="Jensen C."/>
            <person name="Gillespie R.G."/>
            <person name="Hoff K.J."/>
            <person name="Prost S."/>
        </authorList>
    </citation>
    <scope>NUCLEOTIDE SEQUENCE</scope>
</reference>
<proteinExistence type="predicted"/>
<accession>A0A8T0FDR7</accession>
<dbReference type="EMBL" id="JABXBU010000015">
    <property type="protein sequence ID" value="KAF8787440.1"/>
    <property type="molecule type" value="Genomic_DNA"/>
</dbReference>
<name>A0A8T0FDR7_ARGBR</name>
<comment type="caution">
    <text evidence="1">The sequence shown here is derived from an EMBL/GenBank/DDBJ whole genome shotgun (WGS) entry which is preliminary data.</text>
</comment>
<dbReference type="AlphaFoldDB" id="A0A8T0FDR7"/>
<evidence type="ECO:0000313" key="1">
    <source>
        <dbReference type="EMBL" id="KAF8787440.1"/>
    </source>
</evidence>
<protein>
    <submittedName>
        <fullName evidence="1">Uncharacterized protein</fullName>
    </submittedName>
</protein>